<feature type="compositionally biased region" description="Basic residues" evidence="1">
    <location>
        <begin position="42"/>
        <end position="57"/>
    </location>
</feature>
<dbReference type="Proteomes" id="UP000229526">
    <property type="component" value="Unassembled WGS sequence"/>
</dbReference>
<dbReference type="AlphaFoldDB" id="A0A2H0UJX1"/>
<gene>
    <name evidence="2" type="ORF">COU11_04295</name>
</gene>
<sequence length="76" mass="9083">MTKDVATISVRKRKGESVNSLIFRFNKRSRQSGLVKELRKRRFTKRPTSKIKRRASALHREDKKQEYLHKKKMGII</sequence>
<dbReference type="EMBL" id="PFBD01000028">
    <property type="protein sequence ID" value="PIR86702.1"/>
    <property type="molecule type" value="Genomic_DNA"/>
</dbReference>
<evidence type="ECO:0008006" key="4">
    <source>
        <dbReference type="Google" id="ProtNLM"/>
    </source>
</evidence>
<reference evidence="3" key="1">
    <citation type="submission" date="2017-09" db="EMBL/GenBank/DDBJ databases">
        <title>Depth-based differentiation of microbial function through sediment-hosted aquifers and enrichment of novel symbionts in the deep terrestrial subsurface.</title>
        <authorList>
            <person name="Probst A.J."/>
            <person name="Ladd B."/>
            <person name="Jarett J.K."/>
            <person name="Geller-Mcgrath D.E."/>
            <person name="Sieber C.M.K."/>
            <person name="Emerson J.B."/>
            <person name="Anantharaman K."/>
            <person name="Thomas B.C."/>
            <person name="Malmstrom R."/>
            <person name="Stieglmeier M."/>
            <person name="Klingl A."/>
            <person name="Woyke T."/>
            <person name="Ryan C.M."/>
            <person name="Banfield J.F."/>
        </authorList>
    </citation>
    <scope>NUCLEOTIDE SEQUENCE [LARGE SCALE GENOMIC DNA]</scope>
</reference>
<feature type="region of interest" description="Disordered" evidence="1">
    <location>
        <begin position="42"/>
        <end position="62"/>
    </location>
</feature>
<accession>A0A2H0UJX1</accession>
<name>A0A2H0UJX1_9BACT</name>
<protein>
    <recommendedName>
        <fullName evidence="4">30S ribosomal protein S21</fullName>
    </recommendedName>
</protein>
<organism evidence="2 3">
    <name type="scientific">Candidatus Harrisonbacteria bacterium CG10_big_fil_rev_8_21_14_0_10_49_15</name>
    <dbReference type="NCBI Taxonomy" id="1974587"/>
    <lineage>
        <taxon>Bacteria</taxon>
        <taxon>Candidatus Harrisoniibacteriota</taxon>
    </lineage>
</organism>
<evidence type="ECO:0000313" key="2">
    <source>
        <dbReference type="EMBL" id="PIR86702.1"/>
    </source>
</evidence>
<evidence type="ECO:0000256" key="1">
    <source>
        <dbReference type="SAM" id="MobiDB-lite"/>
    </source>
</evidence>
<proteinExistence type="predicted"/>
<evidence type="ECO:0000313" key="3">
    <source>
        <dbReference type="Proteomes" id="UP000229526"/>
    </source>
</evidence>
<comment type="caution">
    <text evidence="2">The sequence shown here is derived from an EMBL/GenBank/DDBJ whole genome shotgun (WGS) entry which is preliminary data.</text>
</comment>